<sequence length="246" mass="26151">MNAILALALVLLVMMFIVGGKQGLSNFFALAVNALLMILVVILMASGFNPIIVAIIFGLIILASTIFLSTSQLSVAGPAFVSSLLIMTLLVGLILLTMTLSQTAGFGPEDSEALEGFSVYIGVSFPHILIATTLLGTLGAIAEAAIAVAAGMDEIKDQASATGIKQMGHEIIGTALNTLFFGFFGGFSSLFIWFASLRYPFSQVINNKIFVGELLQVLISVIAVILTVPMTTWVVTTRHAHRRKEQ</sequence>
<evidence type="ECO:0000313" key="2">
    <source>
        <dbReference type="EMBL" id="TLF38226.1"/>
    </source>
</evidence>
<dbReference type="Pfam" id="PF07907">
    <property type="entry name" value="YibE_F"/>
    <property type="match status" value="1"/>
</dbReference>
<dbReference type="EMBL" id="VBWO01000011">
    <property type="protein sequence ID" value="TLF38226.1"/>
    <property type="molecule type" value="Genomic_DNA"/>
</dbReference>
<proteinExistence type="predicted"/>
<feature type="transmembrane region" description="Helical" evidence="1">
    <location>
        <begin position="75"/>
        <end position="97"/>
    </location>
</feature>
<dbReference type="PIRSF" id="PIRSF031503">
    <property type="entry name" value="UCP031503_mp"/>
    <property type="match status" value="1"/>
</dbReference>
<dbReference type="PANTHER" id="PTHR41771:SF1">
    <property type="entry name" value="MEMBRANE PROTEIN"/>
    <property type="match status" value="1"/>
</dbReference>
<keyword evidence="1" id="KW-0472">Membrane</keyword>
<name>A0A5R8LLV9_LACZE</name>
<feature type="transmembrane region" description="Helical" evidence="1">
    <location>
        <begin position="117"/>
        <end position="150"/>
    </location>
</feature>
<evidence type="ECO:0000313" key="3">
    <source>
        <dbReference type="Proteomes" id="UP000309885"/>
    </source>
</evidence>
<dbReference type="AlphaFoldDB" id="A0A5R8LLV9"/>
<evidence type="ECO:0000256" key="1">
    <source>
        <dbReference type="SAM" id="Phobius"/>
    </source>
</evidence>
<dbReference type="InterPro" id="IPR012507">
    <property type="entry name" value="YibE_F"/>
</dbReference>
<feature type="transmembrane region" description="Helical" evidence="1">
    <location>
        <begin position="214"/>
        <end position="236"/>
    </location>
</feature>
<feature type="transmembrane region" description="Helical" evidence="1">
    <location>
        <begin position="30"/>
        <end position="63"/>
    </location>
</feature>
<protein>
    <submittedName>
        <fullName evidence="2">YibE/F family protein</fullName>
    </submittedName>
</protein>
<gene>
    <name evidence="2" type="ORF">FEI15_11060</name>
</gene>
<comment type="caution">
    <text evidence="2">The sequence shown here is derived from an EMBL/GenBank/DDBJ whole genome shotgun (WGS) entry which is preliminary data.</text>
</comment>
<feature type="transmembrane region" description="Helical" evidence="1">
    <location>
        <begin position="171"/>
        <end position="194"/>
    </location>
</feature>
<dbReference type="InterPro" id="IPR014564">
    <property type="entry name" value="UCP031503_TM"/>
</dbReference>
<organism evidence="2 3">
    <name type="scientific">Lacticaseibacillus zeae</name>
    <name type="common">Lactobacillus zeae</name>
    <dbReference type="NCBI Taxonomy" id="57037"/>
    <lineage>
        <taxon>Bacteria</taxon>
        <taxon>Bacillati</taxon>
        <taxon>Bacillota</taxon>
        <taxon>Bacilli</taxon>
        <taxon>Lactobacillales</taxon>
        <taxon>Lactobacillaceae</taxon>
        <taxon>Lacticaseibacillus</taxon>
    </lineage>
</organism>
<keyword evidence="1" id="KW-1133">Transmembrane helix</keyword>
<dbReference type="Proteomes" id="UP000309885">
    <property type="component" value="Unassembled WGS sequence"/>
</dbReference>
<dbReference type="RefSeq" id="WP_049171098.1">
    <property type="nucleotide sequence ID" value="NZ_VBWO01000011.1"/>
</dbReference>
<accession>A0A5R8LLV9</accession>
<reference evidence="2 3" key="1">
    <citation type="submission" date="2019-05" db="EMBL/GenBank/DDBJ databases">
        <title>Genome-based reclassification of Lactobacillus casei as Lactobacillus casei subsp. casei. subsp.nov., description of Lactobacillus casei subsp. zeae subsp. nov., and emended description of Lactobacillus casei.</title>
        <authorList>
            <person name="Huang C.-H."/>
        </authorList>
    </citation>
    <scope>NUCLEOTIDE SEQUENCE [LARGE SCALE GENOMIC DNA]</scope>
    <source>
        <strain evidence="2 3">CRBIP24.44</strain>
    </source>
</reference>
<keyword evidence="1" id="KW-0812">Transmembrane</keyword>
<dbReference type="PANTHER" id="PTHR41771">
    <property type="entry name" value="MEMBRANE PROTEIN-RELATED"/>
    <property type="match status" value="1"/>
</dbReference>